<organism evidence="1">
    <name type="scientific">Anguilla anguilla</name>
    <name type="common">European freshwater eel</name>
    <name type="synonym">Muraena anguilla</name>
    <dbReference type="NCBI Taxonomy" id="7936"/>
    <lineage>
        <taxon>Eukaryota</taxon>
        <taxon>Metazoa</taxon>
        <taxon>Chordata</taxon>
        <taxon>Craniata</taxon>
        <taxon>Vertebrata</taxon>
        <taxon>Euteleostomi</taxon>
        <taxon>Actinopterygii</taxon>
        <taxon>Neopterygii</taxon>
        <taxon>Teleostei</taxon>
        <taxon>Anguilliformes</taxon>
        <taxon>Anguillidae</taxon>
        <taxon>Anguilla</taxon>
    </lineage>
</organism>
<dbReference type="EMBL" id="GBXM01017588">
    <property type="protein sequence ID" value="JAH90989.1"/>
    <property type="molecule type" value="Transcribed_RNA"/>
</dbReference>
<name>A0A0E9WKR1_ANGAN</name>
<reference evidence="1" key="1">
    <citation type="submission" date="2014-11" db="EMBL/GenBank/DDBJ databases">
        <authorList>
            <person name="Amaro Gonzalez C."/>
        </authorList>
    </citation>
    <scope>NUCLEOTIDE SEQUENCE</scope>
</reference>
<evidence type="ECO:0000313" key="1">
    <source>
        <dbReference type="EMBL" id="JAH90989.1"/>
    </source>
</evidence>
<sequence>MERICPSNVRSPLWSHMGERAWRNWCGTVSFVRTL</sequence>
<accession>A0A0E9WKR1</accession>
<dbReference type="AlphaFoldDB" id="A0A0E9WKR1"/>
<reference evidence="1" key="2">
    <citation type="journal article" date="2015" name="Fish Shellfish Immunol.">
        <title>Early steps in the European eel (Anguilla anguilla)-Vibrio vulnificus interaction in the gills: Role of the RtxA13 toxin.</title>
        <authorList>
            <person name="Callol A."/>
            <person name="Pajuelo D."/>
            <person name="Ebbesson L."/>
            <person name="Teles M."/>
            <person name="MacKenzie S."/>
            <person name="Amaro C."/>
        </authorList>
    </citation>
    <scope>NUCLEOTIDE SEQUENCE</scope>
</reference>
<protein>
    <submittedName>
        <fullName evidence="1">Uncharacterized protein</fullName>
    </submittedName>
</protein>
<proteinExistence type="predicted"/>